<dbReference type="GO" id="GO:0016301">
    <property type="term" value="F:kinase activity"/>
    <property type="evidence" value="ECO:0007669"/>
    <property type="project" value="UniProtKB-KW"/>
</dbReference>
<dbReference type="FunFam" id="3.30.460.10:FF:000001">
    <property type="entry name" value="GTP pyrophosphokinase RelA"/>
    <property type="match status" value="1"/>
</dbReference>
<dbReference type="InterPro" id="IPR012676">
    <property type="entry name" value="TGS-like"/>
</dbReference>
<dbReference type="FunFam" id="3.10.20.30:FF:000002">
    <property type="entry name" value="GTP pyrophosphokinase (RelA/SpoT)"/>
    <property type="match status" value="1"/>
</dbReference>
<dbReference type="CDD" id="cd05399">
    <property type="entry name" value="NT_Rel-Spo_like"/>
    <property type="match status" value="1"/>
</dbReference>
<dbReference type="Pfam" id="PF02824">
    <property type="entry name" value="TGS"/>
    <property type="match status" value="1"/>
</dbReference>
<sequence length="749" mass="85941">MDEQIKFATVLDQIKLYIKDQNTLAEIEKAYHYAAEKHEGQTRKSGAPYIIHPLWTTFFLAQWRMGPKTLIAGLLHDVLEDTPATFEEVEKLFGKEIADLVEAVTKVSYFAKENRTQIKAQYLRKLYLSMAKDIRVIIIKLADRLHNLKTISYLSPEKQQIIAKESLEIYSAIAHRIGMKAVKSQIEDLSFKIMNPAQYTKIVHLLEWSNKERESNMAQKITEIKNILINEKGMDVRIFGRSKSIYSIYRKMNQFGKDFDDIHDILAVRIITHSVDDCYKVLGYIHQHFTPLNNRFKDYIAPPKNNLYQSLHTTIVASDGTIFEVQIRTEEMDEIAEQGVAAHWRYKEGENYDVAKKQKDIDERLDIFKRILDLENITAQERDEIQQEAYRSDQLMEEIIQNDIFSSLVYVLTPNGKVVTLPFGSTVLDFAYKIHSEIGEKTIGAKINGFFSPIATVLKSGDVVDIKTSPSQKPNHSWLVIAKTSSARQKIKKYLKREIAETTGDAKSANLEKIKQVKANIEDYIAKKDFKWKLLDSEGQQERLEDINYHNIEDFLLDVANDEYSIEEAVNLIYLDNETSQNEKILKKLQDKQYKKAQLKDDIILQGITSIKVVISQCCLPIPYEDIVGYVSKAEGIKVHLRTCKNIQTAEKQERQVEVSWNESVSKNKQYDCAIKIEAIDRPALLVDVTKILSHLNAAIQMINAHSASSLMTTTIKLIIKVANVDKLNQVKSSLLSIPDIKAVERIMM</sequence>
<dbReference type="SMART" id="SM00471">
    <property type="entry name" value="HDc"/>
    <property type="match status" value="1"/>
</dbReference>
<reference evidence="8 9" key="1">
    <citation type="journal article" date="2015" name="Genome Biol. Evol.">
        <title>Found and Lost: The Fates of Horizontally Acquired Genes in Arthropod-Symbiotic Spiroplasma.</title>
        <authorList>
            <person name="Lo W.S."/>
            <person name="Gasparich G.E."/>
            <person name="Kuo C.H."/>
        </authorList>
    </citation>
    <scope>NUCLEOTIDE SEQUENCE [LARGE SCALE GENOMIC DNA]</scope>
    <source>
        <strain evidence="9">TDA-040725-5</strain>
    </source>
</reference>
<evidence type="ECO:0000313" key="9">
    <source>
        <dbReference type="Proteomes" id="UP000035661"/>
    </source>
</evidence>
<dbReference type="CDD" id="cd00077">
    <property type="entry name" value="HDc"/>
    <property type="match status" value="1"/>
</dbReference>
<dbReference type="InterPro" id="IPR045865">
    <property type="entry name" value="ACT-like_dom_sf"/>
</dbReference>
<feature type="domain" description="HD" evidence="6">
    <location>
        <begin position="49"/>
        <end position="148"/>
    </location>
</feature>
<feature type="domain" description="TGS" evidence="7">
    <location>
        <begin position="407"/>
        <end position="468"/>
    </location>
</feature>
<dbReference type="SUPFAM" id="SSF81301">
    <property type="entry name" value="Nucleotidyltransferase"/>
    <property type="match status" value="1"/>
</dbReference>
<evidence type="ECO:0000256" key="2">
    <source>
        <dbReference type="ARBA" id="ARBA00041770"/>
    </source>
</evidence>
<evidence type="ECO:0000259" key="6">
    <source>
        <dbReference type="PROSITE" id="PS51831"/>
    </source>
</evidence>
<gene>
    <name evidence="8" type="primary">relA</name>
    <name evidence="8" type="ORF">SERIO_v1c05100</name>
</gene>
<protein>
    <recommendedName>
        <fullName evidence="2">Penta-phosphate guanosine-3'-pyrophosphohydrolase</fullName>
    </recommendedName>
</protein>
<keyword evidence="8" id="KW-0808">Transferase</keyword>
<dbReference type="SUPFAM" id="SSF55021">
    <property type="entry name" value="ACT-like"/>
    <property type="match status" value="1"/>
</dbReference>
<dbReference type="InterPro" id="IPR043519">
    <property type="entry name" value="NT_sf"/>
</dbReference>
<dbReference type="PROSITE" id="PS51831">
    <property type="entry name" value="HD"/>
    <property type="match status" value="1"/>
</dbReference>
<keyword evidence="9" id="KW-1185">Reference proteome</keyword>
<organism evidence="8 9">
    <name type="scientific">Spiroplasma eriocheiris</name>
    <dbReference type="NCBI Taxonomy" id="315358"/>
    <lineage>
        <taxon>Bacteria</taxon>
        <taxon>Bacillati</taxon>
        <taxon>Mycoplasmatota</taxon>
        <taxon>Mollicutes</taxon>
        <taxon>Entomoplasmatales</taxon>
        <taxon>Spiroplasmataceae</taxon>
        <taxon>Spiroplasma</taxon>
    </lineage>
</organism>
<keyword evidence="8" id="KW-0418">Kinase</keyword>
<dbReference type="InterPro" id="IPR004095">
    <property type="entry name" value="TGS"/>
</dbReference>
<dbReference type="AlphaFoldDB" id="A0A0H3XI24"/>
<comment type="function">
    <text evidence="3">In eubacteria ppGpp (guanosine 3'-diphosphate 5'-diphosphate) is a mediator of the stringent response that coordinates a variety of cellular activities in response to changes in nutritional abundance. This enzyme catalyzes the degradation of ppGpp into GDP. It may also be capable of catalyzing the synthesis of ppGpp.</text>
</comment>
<comment type="pathway">
    <text evidence="1">Purine metabolism.</text>
</comment>
<dbReference type="InterPro" id="IPR004811">
    <property type="entry name" value="RelA/Spo_fam"/>
</dbReference>
<dbReference type="InterPro" id="IPR012675">
    <property type="entry name" value="Beta-grasp_dom_sf"/>
</dbReference>
<evidence type="ECO:0000256" key="3">
    <source>
        <dbReference type="ARBA" id="ARBA00056789"/>
    </source>
</evidence>
<dbReference type="SUPFAM" id="SSF81271">
    <property type="entry name" value="TGS-like"/>
    <property type="match status" value="1"/>
</dbReference>
<reference evidence="9" key="2">
    <citation type="submission" date="2015-06" db="EMBL/GenBank/DDBJ databases">
        <title>Complete genome sequence of Spiroplasma eriocheiris TDA-040725-5 (DSM 21848).</title>
        <authorList>
            <person name="Lo W.-S."/>
            <person name="Kuo C.-H."/>
        </authorList>
    </citation>
    <scope>NUCLEOTIDE SEQUENCE [LARGE SCALE GENOMIC DNA]</scope>
    <source>
        <strain evidence="9">TDA-040725-5</strain>
    </source>
</reference>
<dbReference type="InterPro" id="IPR006674">
    <property type="entry name" value="HD_domain"/>
</dbReference>
<evidence type="ECO:0000313" key="8">
    <source>
        <dbReference type="EMBL" id="AKM54085.1"/>
    </source>
</evidence>
<dbReference type="InterPro" id="IPR007685">
    <property type="entry name" value="RelA_SpoT"/>
</dbReference>
<dbReference type="SUPFAM" id="SSF109604">
    <property type="entry name" value="HD-domain/PDEase-like"/>
    <property type="match status" value="1"/>
</dbReference>
<dbReference type="PANTHER" id="PTHR21262:SF31">
    <property type="entry name" value="GTP PYROPHOSPHOKINASE"/>
    <property type="match status" value="1"/>
</dbReference>
<dbReference type="CDD" id="cd01668">
    <property type="entry name" value="TGS_RSH"/>
    <property type="match status" value="1"/>
</dbReference>
<dbReference type="Gene3D" id="3.30.460.10">
    <property type="entry name" value="Beta Polymerase, domain 2"/>
    <property type="match status" value="1"/>
</dbReference>
<dbReference type="CDD" id="cd04876">
    <property type="entry name" value="ACT_RelA-SpoT"/>
    <property type="match status" value="1"/>
</dbReference>
<dbReference type="NCBIfam" id="TIGR00691">
    <property type="entry name" value="spoT_relA"/>
    <property type="match status" value="1"/>
</dbReference>
<dbReference type="Gene3D" id="3.10.20.30">
    <property type="match status" value="1"/>
</dbReference>
<dbReference type="RefSeq" id="WP_047791330.1">
    <property type="nucleotide sequence ID" value="NZ_CP011856.1"/>
</dbReference>
<evidence type="ECO:0000259" key="5">
    <source>
        <dbReference type="PROSITE" id="PS51671"/>
    </source>
</evidence>
<dbReference type="PANTHER" id="PTHR21262">
    <property type="entry name" value="GUANOSINE-3',5'-BIS DIPHOSPHATE 3'-PYROPHOSPHOHYDROLASE"/>
    <property type="match status" value="1"/>
</dbReference>
<dbReference type="Pfam" id="PF13328">
    <property type="entry name" value="HD_4"/>
    <property type="match status" value="1"/>
</dbReference>
<dbReference type="FunFam" id="1.10.3210.10:FF:000001">
    <property type="entry name" value="GTP pyrophosphokinase RelA"/>
    <property type="match status" value="1"/>
</dbReference>
<dbReference type="InterPro" id="IPR002912">
    <property type="entry name" value="ACT_dom"/>
</dbReference>
<comment type="similarity">
    <text evidence="4">Belongs to the relA/spoT family.</text>
</comment>
<name>A0A0H3XI24_9MOLU</name>
<evidence type="ECO:0000256" key="1">
    <source>
        <dbReference type="ARBA" id="ARBA00025704"/>
    </source>
</evidence>
<dbReference type="Gene3D" id="3.30.70.260">
    <property type="match status" value="1"/>
</dbReference>
<dbReference type="KEGG" id="seri:SERIO_v1c05100"/>
<dbReference type="Pfam" id="PF04607">
    <property type="entry name" value="RelA_SpoT"/>
    <property type="match status" value="1"/>
</dbReference>
<dbReference type="Gene3D" id="1.10.3210.10">
    <property type="entry name" value="Hypothetical protein af1432"/>
    <property type="match status" value="1"/>
</dbReference>
<dbReference type="PROSITE" id="PS51880">
    <property type="entry name" value="TGS"/>
    <property type="match status" value="1"/>
</dbReference>
<dbReference type="InterPro" id="IPR003607">
    <property type="entry name" value="HD/PDEase_dom"/>
</dbReference>
<dbReference type="Pfam" id="PF13291">
    <property type="entry name" value="ACT_4"/>
    <property type="match status" value="1"/>
</dbReference>
<evidence type="ECO:0000259" key="7">
    <source>
        <dbReference type="PROSITE" id="PS51880"/>
    </source>
</evidence>
<dbReference type="STRING" id="315358.SERIO_v1c05100"/>
<dbReference type="PROSITE" id="PS51671">
    <property type="entry name" value="ACT"/>
    <property type="match status" value="1"/>
</dbReference>
<proteinExistence type="inferred from homology"/>
<dbReference type="Proteomes" id="UP000035661">
    <property type="component" value="Chromosome"/>
</dbReference>
<dbReference type="SMART" id="SM00954">
    <property type="entry name" value="RelA_SpoT"/>
    <property type="match status" value="1"/>
</dbReference>
<dbReference type="GO" id="GO:0005886">
    <property type="term" value="C:plasma membrane"/>
    <property type="evidence" value="ECO:0007669"/>
    <property type="project" value="TreeGrafter"/>
</dbReference>
<dbReference type="EMBL" id="CP011856">
    <property type="protein sequence ID" value="AKM54085.1"/>
    <property type="molecule type" value="Genomic_DNA"/>
</dbReference>
<feature type="domain" description="ACT" evidence="5">
    <location>
        <begin position="674"/>
        <end position="749"/>
    </location>
</feature>
<accession>A0A0H3XI24</accession>
<dbReference type="GO" id="GO:0015969">
    <property type="term" value="P:guanosine tetraphosphate metabolic process"/>
    <property type="evidence" value="ECO:0007669"/>
    <property type="project" value="InterPro"/>
</dbReference>
<evidence type="ECO:0000256" key="4">
    <source>
        <dbReference type="RuleBase" id="RU003847"/>
    </source>
</evidence>
<dbReference type="PATRIC" id="fig|743698.3.peg.509"/>
<dbReference type="InterPro" id="IPR033655">
    <property type="entry name" value="TGS_RelA/SpoT"/>
</dbReference>